<name>A0A9E7MYJ7_THEAG</name>
<dbReference type="EMBL" id="CP099582">
    <property type="protein sequence ID" value="USS41309.1"/>
    <property type="molecule type" value="Genomic_DNA"/>
</dbReference>
<reference evidence="1" key="2">
    <citation type="submission" date="2022-06" db="EMBL/GenBank/DDBJ databases">
        <authorList>
            <person name="Park Y.-J."/>
        </authorList>
    </citation>
    <scope>NUCLEOTIDE SEQUENCE</scope>
    <source>
        <strain evidence="1">TY</strain>
    </source>
</reference>
<proteinExistence type="predicted"/>
<gene>
    <name evidence="1" type="ORF">NF865_03710</name>
</gene>
<evidence type="ECO:0000313" key="2">
    <source>
        <dbReference type="Proteomes" id="UP001055732"/>
    </source>
</evidence>
<reference evidence="1" key="1">
    <citation type="journal article" date="1998" name="Int. J. Syst. Bacteriol. 48 Pt">
        <title>Thermococcus guaymasensis sp. nov. and Thermococcus aggregans sp. nov., two novel thermophilic archaea isolated from the Guaymas Basin hydrothermal vent site.</title>
        <authorList>
            <person name="Canganella F."/>
            <person name="Jones W.J."/>
            <person name="Gambacorta A."/>
            <person name="Antranikian G."/>
        </authorList>
    </citation>
    <scope>NUCLEOTIDE SEQUENCE</scope>
    <source>
        <strain evidence="1">TY</strain>
    </source>
</reference>
<accession>A0A9E7MYJ7</accession>
<evidence type="ECO:0000313" key="1">
    <source>
        <dbReference type="EMBL" id="USS41309.1"/>
    </source>
</evidence>
<dbReference type="KEGG" id="tagg:NF865_03710"/>
<dbReference type="Proteomes" id="UP001055732">
    <property type="component" value="Chromosome"/>
</dbReference>
<protein>
    <submittedName>
        <fullName evidence="1">Uncharacterized protein</fullName>
    </submittedName>
</protein>
<sequence>MGRNMEELSPALTVLLFLEDFARENPSIKKGVKYFEWQKRYDGYDVAYSVVGATLAELLHEGYIELEVKKRLFGKSVIFTRKKPIPERYGVLGKGLNSISEYTPTPLHSALFLVFPVSSFPAAFLGTYIIQKELKEKEPEKLRSDPEVIKYKEKLKALLEEFKKKNPELWSGIKKEVDKACHLVRGKQGYTLYSPLDMLEERKNESKN</sequence>
<organism evidence="1 2">
    <name type="scientific">Thermococcus aggregans</name>
    <dbReference type="NCBI Taxonomy" id="110163"/>
    <lineage>
        <taxon>Archaea</taxon>
        <taxon>Methanobacteriati</taxon>
        <taxon>Methanobacteriota</taxon>
        <taxon>Thermococci</taxon>
        <taxon>Thermococcales</taxon>
        <taxon>Thermococcaceae</taxon>
        <taxon>Thermococcus</taxon>
    </lineage>
</organism>
<keyword evidence="2" id="KW-1185">Reference proteome</keyword>
<dbReference type="RefSeq" id="WP_253305250.1">
    <property type="nucleotide sequence ID" value="NZ_CP099582.1"/>
</dbReference>
<dbReference type="AlphaFoldDB" id="A0A9E7MYJ7"/>